<name>A0AAE0Y9F7_9GAST</name>
<dbReference type="EMBL" id="JAWDGP010006751">
    <property type="protein sequence ID" value="KAK3736055.1"/>
    <property type="molecule type" value="Genomic_DNA"/>
</dbReference>
<dbReference type="InterPro" id="IPR036910">
    <property type="entry name" value="HMG_box_dom_sf"/>
</dbReference>
<dbReference type="GO" id="GO:0034587">
    <property type="term" value="P:piRNA processing"/>
    <property type="evidence" value="ECO:0007669"/>
    <property type="project" value="TreeGrafter"/>
</dbReference>
<keyword evidence="6" id="KW-0221">Differentiation</keyword>
<keyword evidence="7 11" id="KW-0238">DNA-binding</keyword>
<dbReference type="GO" id="GO:0043186">
    <property type="term" value="C:P granule"/>
    <property type="evidence" value="ECO:0007669"/>
    <property type="project" value="TreeGrafter"/>
</dbReference>
<dbReference type="InterPro" id="IPR024970">
    <property type="entry name" value="Maelstrom"/>
</dbReference>
<comment type="similarity">
    <text evidence="3">Belongs to the maelstrom family.</text>
</comment>
<dbReference type="SUPFAM" id="SSF47095">
    <property type="entry name" value="HMG-box"/>
    <property type="match status" value="1"/>
</dbReference>
<feature type="region of interest" description="Disordered" evidence="12">
    <location>
        <begin position="59"/>
        <end position="78"/>
    </location>
</feature>
<feature type="region of interest" description="Disordered" evidence="12">
    <location>
        <begin position="508"/>
        <end position="534"/>
    </location>
</feature>
<dbReference type="InterPro" id="IPR039259">
    <property type="entry name" value="Protein_maelstrom"/>
</dbReference>
<feature type="domain" description="HMG box" evidence="13">
    <location>
        <begin position="3"/>
        <end position="72"/>
    </location>
</feature>
<dbReference type="AlphaFoldDB" id="A0AAE0Y9F7"/>
<dbReference type="GO" id="GO:0007283">
    <property type="term" value="P:spermatogenesis"/>
    <property type="evidence" value="ECO:0007669"/>
    <property type="project" value="TreeGrafter"/>
</dbReference>
<dbReference type="Gene3D" id="1.10.30.10">
    <property type="entry name" value="High mobility group box domain"/>
    <property type="match status" value="1"/>
</dbReference>
<reference evidence="14" key="1">
    <citation type="journal article" date="2023" name="G3 (Bethesda)">
        <title>A reference genome for the long-term kleptoplast-retaining sea slug Elysia crispata morphotype clarki.</title>
        <authorList>
            <person name="Eastman K.E."/>
            <person name="Pendleton A.L."/>
            <person name="Shaikh M.A."/>
            <person name="Suttiyut T."/>
            <person name="Ogas R."/>
            <person name="Tomko P."/>
            <person name="Gavelis G."/>
            <person name="Widhalm J.R."/>
            <person name="Wisecaver J.H."/>
        </authorList>
    </citation>
    <scope>NUCLEOTIDE SEQUENCE</scope>
    <source>
        <strain evidence="14">ECLA1</strain>
    </source>
</reference>
<feature type="DNA-binding region" description="HMG box" evidence="11">
    <location>
        <begin position="3"/>
        <end position="72"/>
    </location>
</feature>
<organism evidence="14 15">
    <name type="scientific">Elysia crispata</name>
    <name type="common">lettuce slug</name>
    <dbReference type="NCBI Taxonomy" id="231223"/>
    <lineage>
        <taxon>Eukaryota</taxon>
        <taxon>Metazoa</taxon>
        <taxon>Spiralia</taxon>
        <taxon>Lophotrochozoa</taxon>
        <taxon>Mollusca</taxon>
        <taxon>Gastropoda</taxon>
        <taxon>Heterobranchia</taxon>
        <taxon>Euthyneura</taxon>
        <taxon>Panpulmonata</taxon>
        <taxon>Sacoglossa</taxon>
        <taxon>Placobranchoidea</taxon>
        <taxon>Plakobranchidae</taxon>
        <taxon>Elysia</taxon>
    </lineage>
</organism>
<dbReference type="GO" id="GO:0045892">
    <property type="term" value="P:negative regulation of DNA-templated transcription"/>
    <property type="evidence" value="ECO:0007669"/>
    <property type="project" value="TreeGrafter"/>
</dbReference>
<dbReference type="GO" id="GO:0043565">
    <property type="term" value="F:sequence-specific DNA binding"/>
    <property type="evidence" value="ECO:0007669"/>
    <property type="project" value="TreeGrafter"/>
</dbReference>
<dbReference type="CDD" id="cd21992">
    <property type="entry name" value="HMG-box_MAEL"/>
    <property type="match status" value="1"/>
</dbReference>
<comment type="subcellular location">
    <subcellularLocation>
        <location evidence="2">Cytoplasm</location>
    </subcellularLocation>
    <subcellularLocation>
        <location evidence="1">Nucleus</location>
    </subcellularLocation>
</comment>
<dbReference type="PANTHER" id="PTHR21358">
    <property type="entry name" value="PROTEIN MAELSTROM HOMOLOG"/>
    <property type="match status" value="1"/>
</dbReference>
<comment type="caution">
    <text evidence="14">The sequence shown here is derived from an EMBL/GenBank/DDBJ whole genome shotgun (WGS) entry which is preliminary data.</text>
</comment>
<evidence type="ECO:0000256" key="12">
    <source>
        <dbReference type="SAM" id="MobiDB-lite"/>
    </source>
</evidence>
<dbReference type="GO" id="GO:0007140">
    <property type="term" value="P:male meiotic nuclear division"/>
    <property type="evidence" value="ECO:0007669"/>
    <property type="project" value="TreeGrafter"/>
</dbReference>
<evidence type="ECO:0000256" key="2">
    <source>
        <dbReference type="ARBA" id="ARBA00004496"/>
    </source>
</evidence>
<keyword evidence="5" id="KW-0963">Cytoplasm</keyword>
<keyword evidence="9 11" id="KW-0539">Nucleus</keyword>
<protein>
    <recommendedName>
        <fullName evidence="13">HMG box domain-containing protein</fullName>
    </recommendedName>
</protein>
<dbReference type="SMART" id="SM00398">
    <property type="entry name" value="HMG"/>
    <property type="match status" value="1"/>
</dbReference>
<evidence type="ECO:0000313" key="14">
    <source>
        <dbReference type="EMBL" id="KAK3736055.1"/>
    </source>
</evidence>
<keyword evidence="10" id="KW-0469">Meiosis</keyword>
<proteinExistence type="inferred from homology"/>
<evidence type="ECO:0000256" key="10">
    <source>
        <dbReference type="ARBA" id="ARBA00023254"/>
    </source>
</evidence>
<dbReference type="PROSITE" id="PS50118">
    <property type="entry name" value="HMG_BOX_2"/>
    <property type="match status" value="1"/>
</dbReference>
<evidence type="ECO:0000259" key="13">
    <source>
        <dbReference type="PROSITE" id="PS50118"/>
    </source>
</evidence>
<evidence type="ECO:0000256" key="1">
    <source>
        <dbReference type="ARBA" id="ARBA00004123"/>
    </source>
</evidence>
<accession>A0AAE0Y9F7</accession>
<sequence length="534" mass="61181">MPNKNTPNGFYMFMLEEQKKIKAQTKTTPSMHELPAMCKDSWKSLSAAQKAYYDNLAKQEKARQRSGSDKDKYRKDNQRQIIAYRRDPVLEKEKRRRHETDVMQKSWRDHDLLEIVFHVIDFQVMYDERHEDHHLPLELGMTAFTLRDGLLKSLHSFINPGEVPQGNKHLAFKHSENTHKIPIDFEQGDKDFGRIWRKINDFINGDATDDGDIPPLFCLSDNTEIVEGCLDFIYMKSDADEPNLIHKIYCMEDLVSSLIVKSGKTERRPVLSQINDALRQNLWDFTGSIRCAYHEETDCSFCSLSIVRRHSFAAFDLLSNVLDFSLTPNHMPPQPEQQFQVLAPEAFGRAFQRGNRRKNFERPQTAPNGDWEDRHQYMPQRQQHQQPRQPDYSVVPPAVGRFEINLSDDDDDEDEDNDDNYEDEDDEEVKSTHAEYHLKELRKPKTLSMLQVVSNDGGNMPSVLARLGRGAPLYMAAQMTHPGGMAPQPAVAPPPGFGIRPTMPVTRQVTPVQSLGSGAIGRGRGRGRGLPPQI</sequence>
<dbReference type="InterPro" id="IPR009071">
    <property type="entry name" value="HMG_box_dom"/>
</dbReference>
<gene>
    <name evidence="14" type="ORF">RRG08_063048</name>
</gene>
<keyword evidence="4" id="KW-0217">Developmental protein</keyword>
<evidence type="ECO:0000256" key="11">
    <source>
        <dbReference type="PROSITE-ProRule" id="PRU00267"/>
    </source>
</evidence>
<evidence type="ECO:0000256" key="3">
    <source>
        <dbReference type="ARBA" id="ARBA00007057"/>
    </source>
</evidence>
<keyword evidence="15" id="KW-1185">Reference proteome</keyword>
<dbReference type="Proteomes" id="UP001283361">
    <property type="component" value="Unassembled WGS sequence"/>
</dbReference>
<dbReference type="PANTHER" id="PTHR21358:SF4">
    <property type="entry name" value="PROTEIN MAELSTROM HOMOLOG"/>
    <property type="match status" value="1"/>
</dbReference>
<evidence type="ECO:0000256" key="7">
    <source>
        <dbReference type="ARBA" id="ARBA00023125"/>
    </source>
</evidence>
<evidence type="ECO:0000256" key="4">
    <source>
        <dbReference type="ARBA" id="ARBA00022473"/>
    </source>
</evidence>
<dbReference type="Pfam" id="PF09011">
    <property type="entry name" value="HMG_box_2"/>
    <property type="match status" value="1"/>
</dbReference>
<evidence type="ECO:0000256" key="9">
    <source>
        <dbReference type="ARBA" id="ARBA00023242"/>
    </source>
</evidence>
<evidence type="ECO:0000256" key="5">
    <source>
        <dbReference type="ARBA" id="ARBA00022490"/>
    </source>
</evidence>
<evidence type="ECO:0000256" key="6">
    <source>
        <dbReference type="ARBA" id="ARBA00022782"/>
    </source>
</evidence>
<evidence type="ECO:0000256" key="8">
    <source>
        <dbReference type="ARBA" id="ARBA00023158"/>
    </source>
</evidence>
<evidence type="ECO:0000313" key="15">
    <source>
        <dbReference type="Proteomes" id="UP001283361"/>
    </source>
</evidence>
<feature type="compositionally biased region" description="Low complexity" evidence="12">
    <location>
        <begin position="377"/>
        <end position="390"/>
    </location>
</feature>
<keyword evidence="8" id="KW-0943">RNA-mediated gene silencing</keyword>
<feature type="region of interest" description="Disordered" evidence="12">
    <location>
        <begin position="352"/>
        <end position="431"/>
    </location>
</feature>
<dbReference type="GO" id="GO:0005634">
    <property type="term" value="C:nucleus"/>
    <property type="evidence" value="ECO:0007669"/>
    <property type="project" value="UniProtKB-SubCell"/>
</dbReference>
<feature type="compositionally biased region" description="Acidic residues" evidence="12">
    <location>
        <begin position="406"/>
        <end position="428"/>
    </location>
</feature>
<dbReference type="GO" id="GO:0060964">
    <property type="term" value="P:regulation of miRNA-mediated gene silencing"/>
    <property type="evidence" value="ECO:0007669"/>
    <property type="project" value="InterPro"/>
</dbReference>
<dbReference type="GO" id="GO:0030154">
    <property type="term" value="P:cell differentiation"/>
    <property type="evidence" value="ECO:0007669"/>
    <property type="project" value="UniProtKB-KW"/>
</dbReference>
<dbReference type="Pfam" id="PF13017">
    <property type="entry name" value="Maelstrom"/>
    <property type="match status" value="1"/>
</dbReference>